<dbReference type="OrthoDB" id="6350180at2759"/>
<evidence type="ECO:0000313" key="5">
    <source>
        <dbReference type="Proteomes" id="UP000326759"/>
    </source>
</evidence>
<keyword evidence="5" id="KW-1185">Reference proteome</keyword>
<dbReference type="PANTHER" id="PTHR46599">
    <property type="entry name" value="PIGGYBAC TRANSPOSABLE ELEMENT-DERIVED PROTEIN 4"/>
    <property type="match status" value="1"/>
</dbReference>
<evidence type="ECO:0000259" key="2">
    <source>
        <dbReference type="Pfam" id="PF13842"/>
    </source>
</evidence>
<dbReference type="InterPro" id="IPR032718">
    <property type="entry name" value="PGBD4_Znf_C"/>
</dbReference>
<evidence type="ECO:0000256" key="1">
    <source>
        <dbReference type="SAM" id="Coils"/>
    </source>
</evidence>
<feature type="coiled-coil region" evidence="1">
    <location>
        <begin position="8"/>
        <end position="35"/>
    </location>
</feature>
<reference evidence="4 5" key="1">
    <citation type="journal article" date="2019" name="PLoS Biol.">
        <title>Sex chromosomes control vertical transmission of feminizing Wolbachia symbionts in an isopod.</title>
        <authorList>
            <person name="Becking T."/>
            <person name="Chebbi M.A."/>
            <person name="Giraud I."/>
            <person name="Moumen B."/>
            <person name="Laverre T."/>
            <person name="Caubet Y."/>
            <person name="Peccoud J."/>
            <person name="Gilbert C."/>
            <person name="Cordaux R."/>
        </authorList>
    </citation>
    <scope>NUCLEOTIDE SEQUENCE [LARGE SCALE GENOMIC DNA]</scope>
    <source>
        <strain evidence="4">ANa2</strain>
        <tissue evidence="4">Whole body excluding digestive tract and cuticle</tissue>
    </source>
</reference>
<dbReference type="AlphaFoldDB" id="A0A5N5TGZ5"/>
<dbReference type="Proteomes" id="UP000326759">
    <property type="component" value="Unassembled WGS sequence"/>
</dbReference>
<evidence type="ECO:0000259" key="3">
    <source>
        <dbReference type="Pfam" id="PF13843"/>
    </source>
</evidence>
<keyword evidence="1" id="KW-0175">Coiled coil</keyword>
<evidence type="ECO:0000313" key="4">
    <source>
        <dbReference type="EMBL" id="KAB7505741.1"/>
    </source>
</evidence>
<gene>
    <name evidence="4" type="primary">PGBD4</name>
    <name evidence="4" type="ORF">Anas_01293</name>
</gene>
<sequence>MYIDILIIKIFQIEVDNLSKNVDNYERISHTFNEETELKESQNIKFSQNMNVKDEIGGKNKPLDLKEEDIKNDQHFEQVSELDENQRMQFYLNSHIKDEIETKDEPLDFNDEEMENGEDIEQISELDKSQQIQASRSKMSRKRKCIDIEEAEQLLFSSDSECSSDSEFDEGFSNLALRDFDEIYKANDDEPVSLETQSTAHHIDEDKNVSVQPQTIPLQALQQKPPPKKKSKQDSEIFQWIKIGTENGSNRKSEKFTGGNKAKFETLEKTMPEIFYEIFPDSIFELMVKSTNANAKKFLSDKKDTIKKSSRYNAWYDVTIQEMRQFLGLYILMGIIHKPNINSYWATDKYLSTPTFPSVMKRDRFCNILTFLHFEDASETKDFSNGPERRLRKLNSLMHILNEAIGKKYYPSQNLSLDESLLLWKGSFIFRPDIKSKRSRFGIKIFKLVDSNGVTVKTNVYTGKMEEENGFSKTETIVVNMMKDFLEKYHHLYTDNFYTTPKLYRYLKEHKTSATGTVRSNRQGMPKDFRTLKIEKGQRSGYETKDLLALLYGDKRNLGLKKQTRYQCKTCTDHPGLCPDKCFEIYHTKLQY</sequence>
<dbReference type="EMBL" id="SEYY01001124">
    <property type="protein sequence ID" value="KAB7505741.1"/>
    <property type="molecule type" value="Genomic_DNA"/>
</dbReference>
<name>A0A5N5TGZ5_9CRUS</name>
<proteinExistence type="predicted"/>
<protein>
    <submittedName>
        <fullName evidence="4">PiggyBac transposable element-derived protein 4</fullName>
    </submittedName>
</protein>
<feature type="domain" description="PiggyBac transposable element-derived protein 4 C-terminal zinc-finger" evidence="2">
    <location>
        <begin position="551"/>
        <end position="587"/>
    </location>
</feature>
<comment type="caution">
    <text evidence="4">The sequence shown here is derived from an EMBL/GenBank/DDBJ whole genome shotgun (WGS) entry which is preliminary data.</text>
</comment>
<dbReference type="InterPro" id="IPR029526">
    <property type="entry name" value="PGBD"/>
</dbReference>
<dbReference type="PANTHER" id="PTHR46599:SF3">
    <property type="entry name" value="PIGGYBAC TRANSPOSABLE ELEMENT-DERIVED PROTEIN 4"/>
    <property type="match status" value="1"/>
</dbReference>
<dbReference type="Pfam" id="PF13842">
    <property type="entry name" value="zf-Tnp_2"/>
    <property type="match status" value="1"/>
</dbReference>
<accession>A0A5N5TGZ5</accession>
<feature type="domain" description="PiggyBac transposable element-derived protein" evidence="3">
    <location>
        <begin position="273"/>
        <end position="550"/>
    </location>
</feature>
<organism evidence="4 5">
    <name type="scientific">Armadillidium nasatum</name>
    <dbReference type="NCBI Taxonomy" id="96803"/>
    <lineage>
        <taxon>Eukaryota</taxon>
        <taxon>Metazoa</taxon>
        <taxon>Ecdysozoa</taxon>
        <taxon>Arthropoda</taxon>
        <taxon>Crustacea</taxon>
        <taxon>Multicrustacea</taxon>
        <taxon>Malacostraca</taxon>
        <taxon>Eumalacostraca</taxon>
        <taxon>Peracarida</taxon>
        <taxon>Isopoda</taxon>
        <taxon>Oniscidea</taxon>
        <taxon>Crinocheta</taxon>
        <taxon>Armadillidiidae</taxon>
        <taxon>Armadillidium</taxon>
    </lineage>
</organism>
<dbReference type="Pfam" id="PF13843">
    <property type="entry name" value="DDE_Tnp_1_7"/>
    <property type="match status" value="1"/>
</dbReference>